<keyword evidence="1" id="KW-0472">Membrane</keyword>
<dbReference type="OrthoDB" id="428263at2"/>
<gene>
    <name evidence="2" type="ORF">SAMN04488568_10686</name>
</gene>
<dbReference type="InterPro" id="IPR013901">
    <property type="entry name" value="Anthrone_oxy"/>
</dbReference>
<accession>A0A1G9R614</accession>
<feature type="transmembrane region" description="Helical" evidence="1">
    <location>
        <begin position="54"/>
        <end position="79"/>
    </location>
</feature>
<keyword evidence="1" id="KW-1133">Transmembrane helix</keyword>
<evidence type="ECO:0000313" key="3">
    <source>
        <dbReference type="Proteomes" id="UP000199759"/>
    </source>
</evidence>
<feature type="transmembrane region" description="Helical" evidence="1">
    <location>
        <begin position="88"/>
        <end position="109"/>
    </location>
</feature>
<dbReference type="Pfam" id="PF08592">
    <property type="entry name" value="Anthrone_oxy"/>
    <property type="match status" value="1"/>
</dbReference>
<dbReference type="RefSeq" id="WP_091768917.1">
    <property type="nucleotide sequence ID" value="NZ_FNHG01000006.1"/>
</dbReference>
<keyword evidence="3" id="KW-1185">Reference proteome</keyword>
<keyword evidence="1" id="KW-0812">Transmembrane</keyword>
<evidence type="ECO:0000313" key="2">
    <source>
        <dbReference type="EMBL" id="SDM18746.1"/>
    </source>
</evidence>
<reference evidence="2 3" key="1">
    <citation type="submission" date="2016-10" db="EMBL/GenBank/DDBJ databases">
        <authorList>
            <person name="de Groot N.N."/>
        </authorList>
    </citation>
    <scope>NUCLEOTIDE SEQUENCE [LARGE SCALE GENOMIC DNA]</scope>
    <source>
        <strain evidence="2 3">DSM 16077</strain>
    </source>
</reference>
<dbReference type="AlphaFoldDB" id="A0A1G9R614"/>
<dbReference type="Proteomes" id="UP000199759">
    <property type="component" value="Unassembled WGS sequence"/>
</dbReference>
<name>A0A1G9R614_9PROT</name>
<organism evidence="2 3">
    <name type="scientific">Maricaulis salignorans</name>
    <dbReference type="NCBI Taxonomy" id="144026"/>
    <lineage>
        <taxon>Bacteria</taxon>
        <taxon>Pseudomonadati</taxon>
        <taxon>Pseudomonadota</taxon>
        <taxon>Alphaproteobacteria</taxon>
        <taxon>Maricaulales</taxon>
        <taxon>Maricaulaceae</taxon>
        <taxon>Maricaulis</taxon>
    </lineage>
</organism>
<dbReference type="STRING" id="144026.SAMN04488568_10686"/>
<dbReference type="EMBL" id="FNHG01000006">
    <property type="protein sequence ID" value="SDM18746.1"/>
    <property type="molecule type" value="Genomic_DNA"/>
</dbReference>
<sequence>MSTTLIAIACLLLALVSALVSGVLLAFSDFIMRGLAQARPAGGIEAMQGINRTVLRSAFLLAFVLLLPGVYGLAAYALFNLEGPGQSLIYLGAMIYLVTVFLVTGFGNVPMNKRLAGLDAQDDAAQAYWQRYLTRWTGLNHWRAAGSLATSLCFAAAAFMLV</sequence>
<evidence type="ECO:0000256" key="1">
    <source>
        <dbReference type="SAM" id="Phobius"/>
    </source>
</evidence>
<protein>
    <submittedName>
        <fullName evidence="2">Uncharacterized membrane protein</fullName>
    </submittedName>
</protein>
<proteinExistence type="predicted"/>
<feature type="transmembrane region" description="Helical" evidence="1">
    <location>
        <begin position="142"/>
        <end position="161"/>
    </location>
</feature>